<accession>A0A8K0DXM7</accession>
<protein>
    <recommendedName>
        <fullName evidence="10">Cytochrome P450</fullName>
    </recommendedName>
</protein>
<evidence type="ECO:0000256" key="5">
    <source>
        <dbReference type="ARBA" id="ARBA00023002"/>
    </source>
</evidence>
<comment type="cofactor">
    <cofactor evidence="1">
        <name>heme</name>
        <dbReference type="ChEBI" id="CHEBI:30413"/>
    </cofactor>
</comment>
<evidence type="ECO:0000256" key="7">
    <source>
        <dbReference type="ARBA" id="ARBA00023033"/>
    </source>
</evidence>
<dbReference type="PANTHER" id="PTHR24296">
    <property type="entry name" value="CYTOCHROME P450"/>
    <property type="match status" value="1"/>
</dbReference>
<dbReference type="AlphaFoldDB" id="A0A8K0DXM7"/>
<evidence type="ECO:0000313" key="8">
    <source>
        <dbReference type="EMBL" id="KAF3433087.1"/>
    </source>
</evidence>
<dbReference type="OrthoDB" id="1470350at2759"/>
<evidence type="ECO:0000256" key="6">
    <source>
        <dbReference type="ARBA" id="ARBA00023004"/>
    </source>
</evidence>
<dbReference type="EMBL" id="VOIH02000011">
    <property type="protein sequence ID" value="KAF3433087.1"/>
    <property type="molecule type" value="Genomic_DNA"/>
</dbReference>
<keyword evidence="6" id="KW-0408">Iron</keyword>
<dbReference type="InterPro" id="IPR001128">
    <property type="entry name" value="Cyt_P450"/>
</dbReference>
<organism evidence="8 9">
    <name type="scientific">Rhamnella rubrinervis</name>
    <dbReference type="NCBI Taxonomy" id="2594499"/>
    <lineage>
        <taxon>Eukaryota</taxon>
        <taxon>Viridiplantae</taxon>
        <taxon>Streptophyta</taxon>
        <taxon>Embryophyta</taxon>
        <taxon>Tracheophyta</taxon>
        <taxon>Spermatophyta</taxon>
        <taxon>Magnoliopsida</taxon>
        <taxon>eudicotyledons</taxon>
        <taxon>Gunneridae</taxon>
        <taxon>Pentapetalae</taxon>
        <taxon>rosids</taxon>
        <taxon>fabids</taxon>
        <taxon>Rosales</taxon>
        <taxon>Rhamnaceae</taxon>
        <taxon>rhamnoid group</taxon>
        <taxon>Rhamneae</taxon>
        <taxon>Rhamnella</taxon>
    </lineage>
</organism>
<keyword evidence="7" id="KW-0503">Monooxygenase</keyword>
<dbReference type="GO" id="GO:0016705">
    <property type="term" value="F:oxidoreductase activity, acting on paired donors, with incorporation or reduction of molecular oxygen"/>
    <property type="evidence" value="ECO:0007669"/>
    <property type="project" value="InterPro"/>
</dbReference>
<keyword evidence="3" id="KW-0349">Heme</keyword>
<evidence type="ECO:0000313" key="9">
    <source>
        <dbReference type="Proteomes" id="UP000796880"/>
    </source>
</evidence>
<proteinExistence type="inferred from homology"/>
<evidence type="ECO:0000256" key="1">
    <source>
        <dbReference type="ARBA" id="ARBA00001971"/>
    </source>
</evidence>
<keyword evidence="9" id="KW-1185">Reference proteome</keyword>
<name>A0A8K0DXM7_9ROSA</name>
<evidence type="ECO:0000256" key="3">
    <source>
        <dbReference type="ARBA" id="ARBA00022617"/>
    </source>
</evidence>
<comment type="caution">
    <text evidence="8">The sequence shown here is derived from an EMBL/GenBank/DDBJ whole genome shotgun (WGS) entry which is preliminary data.</text>
</comment>
<evidence type="ECO:0000256" key="4">
    <source>
        <dbReference type="ARBA" id="ARBA00022723"/>
    </source>
</evidence>
<evidence type="ECO:0008006" key="10">
    <source>
        <dbReference type="Google" id="ProtNLM"/>
    </source>
</evidence>
<sequence length="324" mass="37200">MPLQGEFHIGIMRDLFDDGIFAVDGDKWGHQRKLASYEFSATVLRDFSTTAFRVNAAKLTSKILVSAAVEQMINLQIQYLRFLNIDLEATLKQNLMVIDDFIFKLIQWKREQMRNEKLDSGKDDLLSRFLMESVKDPENMTDQYITLNFLIAVKDTSANTLTWLFYMICKHTLAQEKISQEGWEATKAEESISADEFADSITEEALDKMQYLHAALTETITLSTSSSGKEFAYRQMKISAAVLLNFFKFKLVDEKKEATYRTMFTLQMDQGLHLYASPRLTMLVPTSKTLCLCKDIVERSFQDNDFVWYGQINSCAQQQGAGTF</sequence>
<dbReference type="SUPFAM" id="SSF48264">
    <property type="entry name" value="Cytochrome P450"/>
    <property type="match status" value="1"/>
</dbReference>
<gene>
    <name evidence="8" type="ORF">FNV43_RR24189</name>
</gene>
<dbReference type="GO" id="GO:0005506">
    <property type="term" value="F:iron ion binding"/>
    <property type="evidence" value="ECO:0007669"/>
    <property type="project" value="InterPro"/>
</dbReference>
<reference evidence="8" key="1">
    <citation type="submission" date="2020-03" db="EMBL/GenBank/DDBJ databases">
        <title>A high-quality chromosome-level genome assembly of a woody plant with both climbing and erect habits, Rhamnella rubrinervis.</title>
        <authorList>
            <person name="Lu Z."/>
            <person name="Yang Y."/>
            <person name="Zhu X."/>
            <person name="Sun Y."/>
        </authorList>
    </citation>
    <scope>NUCLEOTIDE SEQUENCE</scope>
    <source>
        <strain evidence="8">BYM</strain>
        <tissue evidence="8">Leaf</tissue>
    </source>
</reference>
<dbReference type="InterPro" id="IPR036396">
    <property type="entry name" value="Cyt_P450_sf"/>
</dbReference>
<evidence type="ECO:0000256" key="2">
    <source>
        <dbReference type="ARBA" id="ARBA00010617"/>
    </source>
</evidence>
<dbReference type="Pfam" id="PF00067">
    <property type="entry name" value="p450"/>
    <property type="match status" value="1"/>
</dbReference>
<dbReference type="GO" id="GO:0020037">
    <property type="term" value="F:heme binding"/>
    <property type="evidence" value="ECO:0007669"/>
    <property type="project" value="InterPro"/>
</dbReference>
<dbReference type="GO" id="GO:0004497">
    <property type="term" value="F:monooxygenase activity"/>
    <property type="evidence" value="ECO:0007669"/>
    <property type="project" value="UniProtKB-KW"/>
</dbReference>
<comment type="similarity">
    <text evidence="2">Belongs to the cytochrome P450 family.</text>
</comment>
<keyword evidence="4" id="KW-0479">Metal-binding</keyword>
<dbReference type="Proteomes" id="UP000796880">
    <property type="component" value="Unassembled WGS sequence"/>
</dbReference>
<keyword evidence="5" id="KW-0560">Oxidoreductase</keyword>
<dbReference type="Gene3D" id="1.10.630.10">
    <property type="entry name" value="Cytochrome P450"/>
    <property type="match status" value="1"/>
</dbReference>